<organism evidence="2 4">
    <name type="scientific">Capnocytophaga catalasegens</name>
    <dbReference type="NCBI Taxonomy" id="1004260"/>
    <lineage>
        <taxon>Bacteria</taxon>
        <taxon>Pseudomonadati</taxon>
        <taxon>Bacteroidota</taxon>
        <taxon>Flavobacteriia</taxon>
        <taxon>Flavobacteriales</taxon>
        <taxon>Flavobacteriaceae</taxon>
        <taxon>Capnocytophaga</taxon>
    </lineage>
</organism>
<name>A0AAV5AWX3_9FLAO</name>
<evidence type="ECO:0000313" key="2">
    <source>
        <dbReference type="EMBL" id="GJM50003.1"/>
    </source>
</evidence>
<feature type="transmembrane region" description="Helical" evidence="1">
    <location>
        <begin position="60"/>
        <end position="77"/>
    </location>
</feature>
<evidence type="ECO:0000313" key="3">
    <source>
        <dbReference type="EMBL" id="GJM54105.1"/>
    </source>
</evidence>
<keyword evidence="1" id="KW-1133">Transmembrane helix</keyword>
<dbReference type="EMBL" id="BQKA01000017">
    <property type="protein sequence ID" value="GJM50003.1"/>
    <property type="molecule type" value="Genomic_DNA"/>
</dbReference>
<evidence type="ECO:0000313" key="5">
    <source>
        <dbReference type="Proteomes" id="UP001208692"/>
    </source>
</evidence>
<feature type="transmembrane region" description="Helical" evidence="1">
    <location>
        <begin position="32"/>
        <end position="48"/>
    </location>
</feature>
<proteinExistence type="predicted"/>
<dbReference type="AlphaFoldDB" id="A0AAV5AWX3"/>
<accession>A0AAV5AWX3</accession>
<evidence type="ECO:0000256" key="1">
    <source>
        <dbReference type="SAM" id="Phobius"/>
    </source>
</evidence>
<comment type="caution">
    <text evidence="2">The sequence shown here is derived from an EMBL/GenBank/DDBJ whole genome shotgun (WGS) entry which is preliminary data.</text>
</comment>
<keyword evidence="1" id="KW-0472">Membrane</keyword>
<keyword evidence="5" id="KW-1185">Reference proteome</keyword>
<sequence>MIQRIQTIYLLIIVLINSIVLFLFPIDFITNIGMGIVATLALISIFLFKNRKKQFVFNRINILCNLIILGVLVYWKLNSSGEVEISEKGVLVLVPLISIVFLFMANRAIRRDEQLVKSADRLR</sequence>
<dbReference type="InterPro" id="IPR025635">
    <property type="entry name" value="DUF4293"/>
</dbReference>
<reference evidence="2 5" key="1">
    <citation type="submission" date="2021-11" db="EMBL/GenBank/DDBJ databases">
        <title>Draft genome sequence of Capnocytophaga sp. strain KC07075 isolated from cat oral cavity.</title>
        <authorList>
            <person name="Suzuki M."/>
            <person name="Imaoka K."/>
            <person name="Kimura M."/>
            <person name="Morikawa S."/>
            <person name="Maeda K."/>
        </authorList>
    </citation>
    <scope>NUCLEOTIDE SEQUENCE</scope>
    <source>
        <strain evidence="2">KC07075</strain>
        <strain evidence="3 5">KC07079</strain>
    </source>
</reference>
<feature type="transmembrane region" description="Helical" evidence="1">
    <location>
        <begin position="7"/>
        <end position="26"/>
    </location>
</feature>
<evidence type="ECO:0000313" key="4">
    <source>
        <dbReference type="Proteomes" id="UP001207736"/>
    </source>
</evidence>
<dbReference type="Proteomes" id="UP001207736">
    <property type="component" value="Unassembled WGS sequence"/>
</dbReference>
<protein>
    <recommendedName>
        <fullName evidence="6">DUF4293 domain-containing protein</fullName>
    </recommendedName>
</protein>
<feature type="transmembrane region" description="Helical" evidence="1">
    <location>
        <begin position="89"/>
        <end position="109"/>
    </location>
</feature>
<gene>
    <name evidence="2" type="ORF">RCZ15_09780</name>
    <name evidence="3" type="ORF">RCZ16_24210</name>
</gene>
<evidence type="ECO:0008006" key="6">
    <source>
        <dbReference type="Google" id="ProtNLM"/>
    </source>
</evidence>
<dbReference type="EMBL" id="BQKB01000062">
    <property type="protein sequence ID" value="GJM54105.1"/>
    <property type="molecule type" value="Genomic_DNA"/>
</dbReference>
<keyword evidence="1" id="KW-0812">Transmembrane</keyword>
<dbReference type="RefSeq" id="WP_264846960.1">
    <property type="nucleotide sequence ID" value="NZ_BPMA01000036.1"/>
</dbReference>
<dbReference type="Proteomes" id="UP001208692">
    <property type="component" value="Unassembled WGS sequence"/>
</dbReference>
<dbReference type="Pfam" id="PF14126">
    <property type="entry name" value="DUF4293"/>
    <property type="match status" value="1"/>
</dbReference>